<dbReference type="EMBL" id="CP030012">
    <property type="protein sequence ID" value="WLD56225.1"/>
    <property type="molecule type" value="Genomic_DNA"/>
</dbReference>
<reference evidence="1 2" key="1">
    <citation type="journal article" date="2021" name="Front. Microbiol.">
        <title>Comparative Virulence and Genomic Analysis of Streptococcus suis Isolates.</title>
        <authorList>
            <person name="Nicholson T.L."/>
            <person name="Waack U."/>
            <person name="Anderson T.K."/>
            <person name="Bayles D.O."/>
            <person name="Zaia S.R."/>
            <person name="Goertz I."/>
            <person name="Eppinger M."/>
            <person name="Hau S.J."/>
            <person name="Brockmeier S.L."/>
            <person name="Shore S.M."/>
        </authorList>
    </citation>
    <scope>NUCLEOTIDE SEQUENCE [LARGE SCALE GENOMIC DNA]</scope>
    <source>
        <strain evidence="1 2">SRD478</strain>
    </source>
</reference>
<sequence>MKKAVKLVTLPLLAILLSGSISPSISVMAESNSNIVYQEPKESDYQYLREQRSIWTKVAKTVIRKAIKNKSLVVSAVRNTVGKTVANQVDKYFTTIASSLTPLLNWTEIPAQAVQDAVYRGLVNSGVSSSTATEIAHAIKEVLSWVI</sequence>
<geneLocation type="plasmid" evidence="1 2">
    <name>pSRD478_2</name>
</geneLocation>
<evidence type="ECO:0000313" key="1">
    <source>
        <dbReference type="EMBL" id="WLD56225.1"/>
    </source>
</evidence>
<keyword evidence="1" id="KW-0614">Plasmid</keyword>
<proteinExistence type="predicted"/>
<dbReference type="Proteomes" id="UP000323128">
    <property type="component" value="Plasmid pSRD478_2"/>
</dbReference>
<evidence type="ECO:0000313" key="2">
    <source>
        <dbReference type="Proteomes" id="UP000323128"/>
    </source>
</evidence>
<gene>
    <name evidence="1" type="ORF">A7J08_10400</name>
</gene>
<name>A0ACD4UM92_STRSU</name>
<accession>A0ACD4UM92</accession>
<protein>
    <submittedName>
        <fullName evidence="1">Uncharacterized protein</fullName>
    </submittedName>
</protein>
<organism evidence="1 2">
    <name type="scientific">Streptococcus suis</name>
    <dbReference type="NCBI Taxonomy" id="1307"/>
    <lineage>
        <taxon>Bacteria</taxon>
        <taxon>Bacillati</taxon>
        <taxon>Bacillota</taxon>
        <taxon>Bacilli</taxon>
        <taxon>Lactobacillales</taxon>
        <taxon>Streptococcaceae</taxon>
        <taxon>Streptococcus</taxon>
    </lineage>
</organism>